<dbReference type="RefSeq" id="WP_076466370.1">
    <property type="nucleotide sequence ID" value="NZ_FTMN01000014.1"/>
</dbReference>
<organism evidence="1 2">
    <name type="scientific">Marinobacterium stanieri</name>
    <dbReference type="NCBI Taxonomy" id="49186"/>
    <lineage>
        <taxon>Bacteria</taxon>
        <taxon>Pseudomonadati</taxon>
        <taxon>Pseudomonadota</taxon>
        <taxon>Gammaproteobacteria</taxon>
        <taxon>Oceanospirillales</taxon>
        <taxon>Oceanospirillaceae</taxon>
        <taxon>Marinobacterium</taxon>
    </lineage>
</organism>
<dbReference type="Proteomes" id="UP000186895">
    <property type="component" value="Unassembled WGS sequence"/>
</dbReference>
<dbReference type="CDD" id="cd16412">
    <property type="entry name" value="dndB"/>
    <property type="match status" value="1"/>
</dbReference>
<sequence length="258" mass="28771">MDAVLLINDGQHRRRGIEHAIAEDRTLAEQTVAVTIFFDAGLRKAQQMFADINTNQVKPSSALNMVYDHRNDFGRWVLEVLDAMPGIKRRVEMETSSVGAKRGKLWSVVAIRKTILSLCQLTEKSFADLDQEQRDHHKVHVVEFFNSLAAYVPCWRAMVDHEIPAAEVKAEMLIGQTVFLEALAVAGATISNTGSGWDKCEAWKAMSVYKSDARWEGLCIVSGRMVKTVAAVKSTAVELLRIASVLIPPEMREFGRVS</sequence>
<dbReference type="InterPro" id="IPR017601">
    <property type="entry name" value="DGQHR-contain_dom"/>
</dbReference>
<accession>A0A1N6XL81</accession>
<dbReference type="NCBIfam" id="TIGR03187">
    <property type="entry name" value="DGQHR"/>
    <property type="match status" value="1"/>
</dbReference>
<name>A0A1N6XL81_9GAMM</name>
<gene>
    <name evidence="1" type="ORF">SAMN05421647_11487</name>
</gene>
<dbReference type="AlphaFoldDB" id="A0A1N6XL81"/>
<dbReference type="STRING" id="49186.SAMN05421647_11487"/>
<evidence type="ECO:0000313" key="1">
    <source>
        <dbReference type="EMBL" id="SIR03073.1"/>
    </source>
</evidence>
<dbReference type="InterPro" id="IPR017642">
    <property type="entry name" value="DNA_S_mod_DndB"/>
</dbReference>
<dbReference type="Pfam" id="PF14072">
    <property type="entry name" value="DndB"/>
    <property type="match status" value="1"/>
</dbReference>
<protein>
    <submittedName>
        <fullName evidence="1">DNA sulfur modification protein DndB</fullName>
    </submittedName>
</protein>
<keyword evidence="2" id="KW-1185">Reference proteome</keyword>
<dbReference type="EMBL" id="FTMN01000014">
    <property type="protein sequence ID" value="SIR03073.1"/>
    <property type="molecule type" value="Genomic_DNA"/>
</dbReference>
<proteinExistence type="predicted"/>
<evidence type="ECO:0000313" key="2">
    <source>
        <dbReference type="Proteomes" id="UP000186895"/>
    </source>
</evidence>
<reference evidence="1 2" key="1">
    <citation type="submission" date="2017-01" db="EMBL/GenBank/DDBJ databases">
        <authorList>
            <person name="Mah S.A."/>
            <person name="Swanson W.J."/>
            <person name="Moy G.W."/>
            <person name="Vacquier V.D."/>
        </authorList>
    </citation>
    <scope>NUCLEOTIDE SEQUENCE [LARGE SCALE GENOMIC DNA]</scope>
    <source>
        <strain evidence="1 2">DSM 7027</strain>
    </source>
</reference>